<protein>
    <submittedName>
        <fullName evidence="2">Uncharacterized protein</fullName>
    </submittedName>
</protein>
<feature type="compositionally biased region" description="Polar residues" evidence="1">
    <location>
        <begin position="44"/>
        <end position="76"/>
    </location>
</feature>
<dbReference type="EMBL" id="JAOQKJ010000006">
    <property type="protein sequence ID" value="MCU6744510.1"/>
    <property type="molecule type" value="Genomic_DNA"/>
</dbReference>
<gene>
    <name evidence="2" type="ORF">OCV77_08380</name>
</gene>
<accession>A0ABT2T2N4</accession>
<feature type="region of interest" description="Disordered" evidence="1">
    <location>
        <begin position="44"/>
        <end position="87"/>
    </location>
</feature>
<dbReference type="Proteomes" id="UP001652432">
    <property type="component" value="Unassembled WGS sequence"/>
</dbReference>
<comment type="caution">
    <text evidence="2">The sequence shown here is derived from an EMBL/GenBank/DDBJ whole genome shotgun (WGS) entry which is preliminary data.</text>
</comment>
<evidence type="ECO:0000313" key="3">
    <source>
        <dbReference type="Proteomes" id="UP001652432"/>
    </source>
</evidence>
<evidence type="ECO:0000313" key="2">
    <source>
        <dbReference type="EMBL" id="MCU6744510.1"/>
    </source>
</evidence>
<name>A0ABT2T2N4_9FIRM</name>
<reference evidence="2 3" key="1">
    <citation type="journal article" date="2021" name="ISME Commun">
        <title>Automated analysis of genomic sequences facilitates high-throughput and comprehensive description of bacteria.</title>
        <authorList>
            <person name="Hitch T.C.A."/>
        </authorList>
    </citation>
    <scope>NUCLEOTIDE SEQUENCE [LARGE SCALE GENOMIC DNA]</scope>
    <source>
        <strain evidence="2 3">Sanger_18</strain>
    </source>
</reference>
<dbReference type="SUPFAM" id="SSF50939">
    <property type="entry name" value="Sialidases"/>
    <property type="match status" value="1"/>
</dbReference>
<sequence length="270" mass="29085">MKKNGWIVIIVTLIALLLPSAGIQIALHGKTVPLDKGQQKTVMDDTQSGAAGNGVQTDVSKNGAQTDASESGAQTDTLPEEPTPAPVTEEQKAYYLSLEAACSDTLSDGTQMRLLATDRACGSSYYTLIGVKDGECTFVNTDPFNGSGGEALFITFPDQETEGRGQTGYAGLAYSGGSLGSFYITEDGGRHFQSLEISEPQIPLSDDTTYCPFIMPEEVYEENGAIYLVMGQGPDGDYHDETGYPSGLYRAEDGRTFRYVKSIYRERAED</sequence>
<dbReference type="RefSeq" id="WP_262574587.1">
    <property type="nucleotide sequence ID" value="NZ_JAOQKJ010000006.1"/>
</dbReference>
<organism evidence="2 3">
    <name type="scientific">Suilimivivens aceti</name>
    <dbReference type="NCBI Taxonomy" id="2981774"/>
    <lineage>
        <taxon>Bacteria</taxon>
        <taxon>Bacillati</taxon>
        <taxon>Bacillota</taxon>
        <taxon>Clostridia</taxon>
        <taxon>Lachnospirales</taxon>
        <taxon>Lachnospiraceae</taxon>
        <taxon>Suilimivivens</taxon>
    </lineage>
</organism>
<dbReference type="InterPro" id="IPR036278">
    <property type="entry name" value="Sialidase_sf"/>
</dbReference>
<evidence type="ECO:0000256" key="1">
    <source>
        <dbReference type="SAM" id="MobiDB-lite"/>
    </source>
</evidence>
<proteinExistence type="predicted"/>
<keyword evidence="3" id="KW-1185">Reference proteome</keyword>